<feature type="binding site" evidence="9">
    <location>
        <position position="70"/>
    </location>
    <ligand>
        <name>ATP</name>
        <dbReference type="ChEBI" id="CHEBI:30616"/>
    </ligand>
</feature>
<comment type="function">
    <text evidence="9">The RuvA-RuvB-RuvC complex processes Holliday junction (HJ) DNA during genetic recombination and DNA repair, while the RuvA-RuvB complex plays an important role in the rescue of blocked DNA replication forks via replication fork reversal (RFR). RuvA specifically binds to HJ cruciform DNA, conferring on it an open structure. The RuvB hexamer acts as an ATP-dependent pump, pulling dsDNA into and through the RuvAB complex. RuvB forms 2 homohexamers on either side of HJ DNA bound by 1 or 2 RuvA tetramers; 4 subunits per hexamer contact DNA at a time. Coordinated motions by a converter formed by DNA-disengaged RuvB subunits stimulates ATP hydrolysis and nucleotide exchange. Immobilization of the converter enables RuvB to convert the ATP-contained energy into a lever motion, pulling 2 nucleotides of DNA out of the RuvA tetramer per ATP hydrolyzed, thus driving DNA branch migration. The RuvB motors rotate together with the DNA substrate, which together with the progressing nucleotide cycle form the mechanistic basis for DNA recombination by continuous HJ branch migration. Branch migration allows RuvC to scan DNA until it finds its consensus sequence, where it cleaves and resolves cruciform DNA.</text>
</comment>
<comment type="subunit">
    <text evidence="9">Homohexamer. Forms an RuvA(8)-RuvB(12)-Holliday junction (HJ) complex. HJ DNA is sandwiched between 2 RuvA tetramers; dsDNA enters through RuvA and exits via RuvB. An RuvB hexamer assembles on each DNA strand where it exits the tetramer. Each RuvB hexamer is contacted by two RuvA subunits (via domain III) on 2 adjacent RuvB subunits; this complex drives branch migration. In the full resolvosome a probable DNA-RuvA(4)-RuvB(12)-RuvC(2) complex forms which resolves the HJ.</text>
</comment>
<dbReference type="InterPro" id="IPR027417">
    <property type="entry name" value="P-loop_NTPase"/>
</dbReference>
<evidence type="ECO:0000256" key="1">
    <source>
        <dbReference type="ARBA" id="ARBA00022490"/>
    </source>
</evidence>
<dbReference type="Gene3D" id="3.40.50.300">
    <property type="entry name" value="P-loop containing nucleotide triphosphate hydrolases"/>
    <property type="match status" value="1"/>
</dbReference>
<feature type="binding site" evidence="9">
    <location>
        <position position="65"/>
    </location>
    <ligand>
        <name>ATP</name>
        <dbReference type="ChEBI" id="CHEBI:30616"/>
    </ligand>
</feature>
<name>A0A1V5T434_9BACT</name>
<dbReference type="SUPFAM" id="SSF52540">
    <property type="entry name" value="P-loop containing nucleoside triphosphate hydrolases"/>
    <property type="match status" value="1"/>
</dbReference>
<feature type="binding site" evidence="9">
    <location>
        <position position="221"/>
    </location>
    <ligand>
        <name>ATP</name>
        <dbReference type="ChEBI" id="CHEBI:30616"/>
    </ligand>
</feature>
<dbReference type="SMART" id="SM00382">
    <property type="entry name" value="AAA"/>
    <property type="match status" value="1"/>
</dbReference>
<protein>
    <recommendedName>
        <fullName evidence="9">Holliday junction branch migration complex subunit RuvB</fullName>
        <ecNumber evidence="9">3.6.4.-</ecNumber>
    </recommendedName>
</protein>
<dbReference type="GO" id="GO:0016887">
    <property type="term" value="F:ATP hydrolysis activity"/>
    <property type="evidence" value="ECO:0007669"/>
    <property type="project" value="RHEA"/>
</dbReference>
<feature type="binding site" evidence="9">
    <location>
        <position position="23"/>
    </location>
    <ligand>
        <name>ATP</name>
        <dbReference type="ChEBI" id="CHEBI:30616"/>
    </ligand>
</feature>
<dbReference type="SUPFAM" id="SSF46785">
    <property type="entry name" value="Winged helix' DNA-binding domain"/>
    <property type="match status" value="1"/>
</dbReference>
<dbReference type="Proteomes" id="UP000485569">
    <property type="component" value="Unassembled WGS sequence"/>
</dbReference>
<dbReference type="EMBL" id="MWBQ01000019">
    <property type="protein sequence ID" value="OQA61384.1"/>
    <property type="molecule type" value="Genomic_DNA"/>
</dbReference>
<comment type="subcellular location">
    <subcellularLocation>
        <location evidence="9">Cytoplasm</location>
    </subcellularLocation>
</comment>
<comment type="caution">
    <text evidence="9">Lacks conserved residue(s) required for the propagation of feature annotation.</text>
</comment>
<evidence type="ECO:0000256" key="6">
    <source>
        <dbReference type="ARBA" id="ARBA00023125"/>
    </source>
</evidence>
<sequence>MNDAPKQKDFIPFLRDTDDDISLRPKRLNEFIGQDKVRANLNVFIQASLARDESLDHVILYGPPGLGKTTLASIIANEMNAAIRYLSGPSLTRSGDVASILTTVSDRDILFIDEVHRLPRVCEEILYSAMEDFALDILIGKGPGARSVRISLPPFTLIGATTRISLLSAPLRNRFGIIEKLDFYNQGDLSAIVLRSSAVMNIPIDQDASEEVARRSRGTPRIANRILKRVRDFAQYYGKSAIDKELVRDALECLEIDDMGLNRMDRNLLKILLEHYHGGPVGINNLAMMLGEDAATVEEVYEPFLIKVGLLIRTPRGRMITPQGHQYIKGKKLL</sequence>
<keyword evidence="1 9" id="KW-0963">Cytoplasm</keyword>
<dbReference type="InterPro" id="IPR036388">
    <property type="entry name" value="WH-like_DNA-bd_sf"/>
</dbReference>
<keyword evidence="3 9" id="KW-0227">DNA damage</keyword>
<dbReference type="InterPro" id="IPR004605">
    <property type="entry name" value="DNA_helicase_Holl-junc_RuvB"/>
</dbReference>
<keyword evidence="8 9" id="KW-0234">DNA repair</keyword>
<keyword evidence="11" id="KW-0347">Helicase</keyword>
<dbReference type="GO" id="GO:0000400">
    <property type="term" value="F:four-way junction DNA binding"/>
    <property type="evidence" value="ECO:0007669"/>
    <property type="project" value="UniProtKB-UniRule"/>
</dbReference>
<evidence type="ECO:0000256" key="7">
    <source>
        <dbReference type="ARBA" id="ARBA00023172"/>
    </source>
</evidence>
<dbReference type="NCBIfam" id="NF000868">
    <property type="entry name" value="PRK00080.1"/>
    <property type="match status" value="1"/>
</dbReference>
<dbReference type="PANTHER" id="PTHR42848:SF1">
    <property type="entry name" value="HOLLIDAY JUNCTION BRANCH MIGRATION COMPLEX SUBUNIT RUVB"/>
    <property type="match status" value="1"/>
</dbReference>
<dbReference type="AlphaFoldDB" id="A0A1V5T434"/>
<comment type="catalytic activity">
    <reaction evidence="9">
        <text>ATP + H2O = ADP + phosphate + H(+)</text>
        <dbReference type="Rhea" id="RHEA:13065"/>
        <dbReference type="ChEBI" id="CHEBI:15377"/>
        <dbReference type="ChEBI" id="CHEBI:15378"/>
        <dbReference type="ChEBI" id="CHEBI:30616"/>
        <dbReference type="ChEBI" id="CHEBI:43474"/>
        <dbReference type="ChEBI" id="CHEBI:456216"/>
    </reaction>
</comment>
<accession>A0A1V5T434</accession>
<dbReference type="Gene3D" id="1.10.8.60">
    <property type="match status" value="1"/>
</dbReference>
<feature type="binding site" evidence="9">
    <location>
        <position position="313"/>
    </location>
    <ligand>
        <name>DNA</name>
        <dbReference type="ChEBI" id="CHEBI:16991"/>
    </ligand>
</feature>
<dbReference type="HAMAP" id="MF_00016">
    <property type="entry name" value="DNA_HJ_migration_RuvB"/>
    <property type="match status" value="1"/>
</dbReference>
<evidence type="ECO:0000256" key="2">
    <source>
        <dbReference type="ARBA" id="ARBA00022741"/>
    </source>
</evidence>
<feature type="binding site" evidence="9">
    <location>
        <position position="69"/>
    </location>
    <ligand>
        <name>Mg(2+)</name>
        <dbReference type="ChEBI" id="CHEBI:18420"/>
    </ligand>
</feature>
<feature type="binding site" evidence="9">
    <location>
        <position position="184"/>
    </location>
    <ligand>
        <name>ATP</name>
        <dbReference type="ChEBI" id="CHEBI:30616"/>
    </ligand>
</feature>
<feature type="binding site" evidence="9">
    <location>
        <position position="174"/>
    </location>
    <ligand>
        <name>ATP</name>
        <dbReference type="ChEBI" id="CHEBI:30616"/>
    </ligand>
</feature>
<feature type="region of interest" description="Head domain (RuvB-H)" evidence="9">
    <location>
        <begin position="258"/>
        <end position="334"/>
    </location>
</feature>
<dbReference type="GO" id="GO:0006310">
    <property type="term" value="P:DNA recombination"/>
    <property type="evidence" value="ECO:0007669"/>
    <property type="project" value="UniProtKB-UniRule"/>
</dbReference>
<dbReference type="CDD" id="cd00009">
    <property type="entry name" value="AAA"/>
    <property type="match status" value="1"/>
</dbReference>
<dbReference type="Pfam" id="PF17864">
    <property type="entry name" value="AAA_lid_4"/>
    <property type="match status" value="1"/>
</dbReference>
<dbReference type="InterPro" id="IPR008824">
    <property type="entry name" value="RuvB-like_N"/>
</dbReference>
<evidence type="ECO:0000256" key="5">
    <source>
        <dbReference type="ARBA" id="ARBA00022840"/>
    </source>
</evidence>
<evidence type="ECO:0000256" key="3">
    <source>
        <dbReference type="ARBA" id="ARBA00022763"/>
    </source>
</evidence>
<evidence type="ECO:0000259" key="10">
    <source>
        <dbReference type="SMART" id="SM00382"/>
    </source>
</evidence>
<dbReference type="PANTHER" id="PTHR42848">
    <property type="match status" value="1"/>
</dbReference>
<dbReference type="GO" id="GO:0009378">
    <property type="term" value="F:four-way junction helicase activity"/>
    <property type="evidence" value="ECO:0007669"/>
    <property type="project" value="InterPro"/>
</dbReference>
<dbReference type="NCBIfam" id="TIGR00635">
    <property type="entry name" value="ruvB"/>
    <property type="match status" value="1"/>
</dbReference>
<dbReference type="InterPro" id="IPR041445">
    <property type="entry name" value="AAA_lid_4"/>
</dbReference>
<keyword evidence="5 9" id="KW-0067">ATP-binding</keyword>
<dbReference type="GO" id="GO:0006281">
    <property type="term" value="P:DNA repair"/>
    <property type="evidence" value="ECO:0007669"/>
    <property type="project" value="UniProtKB-UniRule"/>
</dbReference>
<dbReference type="GO" id="GO:0005737">
    <property type="term" value="C:cytoplasm"/>
    <property type="evidence" value="ECO:0007669"/>
    <property type="project" value="UniProtKB-SubCell"/>
</dbReference>
<feature type="binding site" evidence="9">
    <location>
        <position position="24"/>
    </location>
    <ligand>
        <name>ATP</name>
        <dbReference type="ChEBI" id="CHEBI:30616"/>
    </ligand>
</feature>
<keyword evidence="7 9" id="KW-0233">DNA recombination</keyword>
<dbReference type="InterPro" id="IPR008823">
    <property type="entry name" value="RuvB_wg_C"/>
</dbReference>
<dbReference type="InterPro" id="IPR003593">
    <property type="entry name" value="AAA+_ATPase"/>
</dbReference>
<feature type="binding site" evidence="9">
    <location>
        <position position="318"/>
    </location>
    <ligand>
        <name>DNA</name>
        <dbReference type="ChEBI" id="CHEBI:16991"/>
    </ligand>
</feature>
<reference evidence="11" key="1">
    <citation type="submission" date="2017-02" db="EMBL/GenBank/DDBJ databases">
        <title>Delving into the versatile metabolic prowess of the omnipresent phylum Bacteroidetes.</title>
        <authorList>
            <person name="Nobu M.K."/>
            <person name="Mei R."/>
            <person name="Narihiro T."/>
            <person name="Kuroda K."/>
            <person name="Liu W.-T."/>
        </authorList>
    </citation>
    <scope>NUCLEOTIDE SEQUENCE</scope>
    <source>
        <strain evidence="11">ADurb.Bin276</strain>
    </source>
</reference>
<feature type="binding site" evidence="9">
    <location>
        <begin position="131"/>
        <end position="133"/>
    </location>
    <ligand>
        <name>ATP</name>
        <dbReference type="ChEBI" id="CHEBI:30616"/>
    </ligand>
</feature>
<evidence type="ECO:0000256" key="4">
    <source>
        <dbReference type="ARBA" id="ARBA00022801"/>
    </source>
</evidence>
<dbReference type="EC" id="3.6.4.-" evidence="9"/>
<evidence type="ECO:0000256" key="9">
    <source>
        <dbReference type="HAMAP-Rule" id="MF_00016"/>
    </source>
</evidence>
<comment type="similarity">
    <text evidence="9">Belongs to the RuvB family.</text>
</comment>
<keyword evidence="6 9" id="KW-0238">DNA-binding</keyword>
<dbReference type="Gene3D" id="1.10.10.10">
    <property type="entry name" value="Winged helix-like DNA-binding domain superfamily/Winged helix DNA-binding domain"/>
    <property type="match status" value="1"/>
</dbReference>
<feature type="domain" description="AAA+ ATPase" evidence="10">
    <location>
        <begin position="54"/>
        <end position="185"/>
    </location>
</feature>
<dbReference type="InterPro" id="IPR036390">
    <property type="entry name" value="WH_DNA-bd_sf"/>
</dbReference>
<keyword evidence="4 9" id="KW-0378">Hydrolase</keyword>
<proteinExistence type="inferred from homology"/>
<evidence type="ECO:0000256" key="8">
    <source>
        <dbReference type="ARBA" id="ARBA00023204"/>
    </source>
</evidence>
<dbReference type="GO" id="GO:0005524">
    <property type="term" value="F:ATP binding"/>
    <property type="evidence" value="ECO:0007669"/>
    <property type="project" value="UniProtKB-UniRule"/>
</dbReference>
<dbReference type="Pfam" id="PF05496">
    <property type="entry name" value="RuvB_N"/>
    <property type="match status" value="1"/>
</dbReference>
<gene>
    <name evidence="9 11" type="primary">ruvB</name>
    <name evidence="11" type="ORF">BWY41_00170</name>
</gene>
<dbReference type="Pfam" id="PF05491">
    <property type="entry name" value="WHD_RuvB"/>
    <property type="match status" value="1"/>
</dbReference>
<dbReference type="GO" id="GO:0048476">
    <property type="term" value="C:Holliday junction resolvase complex"/>
    <property type="evidence" value="ECO:0007669"/>
    <property type="project" value="UniProtKB-UniRule"/>
</dbReference>
<keyword evidence="2 9" id="KW-0547">Nucleotide-binding</keyword>
<feature type="binding site" evidence="9">
    <location>
        <position position="68"/>
    </location>
    <ligand>
        <name>ATP</name>
        <dbReference type="ChEBI" id="CHEBI:30616"/>
    </ligand>
</feature>
<comment type="caution">
    <text evidence="11">The sequence shown here is derived from an EMBL/GenBank/DDBJ whole genome shotgun (WGS) entry which is preliminary data.</text>
</comment>
<feature type="region of interest" description="Small ATPAse domain (RuvB-S)" evidence="9">
    <location>
        <begin position="185"/>
        <end position="255"/>
    </location>
</feature>
<feature type="binding site" evidence="9">
    <location>
        <position position="69"/>
    </location>
    <ligand>
        <name>ATP</name>
        <dbReference type="ChEBI" id="CHEBI:30616"/>
    </ligand>
</feature>
<comment type="domain">
    <text evidence="9">Has 3 domains, the large (RuvB-L) and small ATPase (RuvB-S) domains and the C-terminal head (RuvB-H) domain. The head domain binds DNA, while the ATPase domains jointly bind ATP, ADP or are empty depending on the state of the subunit in the translocation cycle. During a single DNA translocation step the structure of each domain remains the same, but their relative positions change.</text>
</comment>
<organism evidence="11">
    <name type="scientific">Candidatus Atribacter allofermentans</name>
    <dbReference type="NCBI Taxonomy" id="1852833"/>
    <lineage>
        <taxon>Bacteria</taxon>
        <taxon>Pseudomonadati</taxon>
        <taxon>Atribacterota</taxon>
        <taxon>Atribacteria</taxon>
        <taxon>Atribacterales</taxon>
        <taxon>Atribacteraceae</taxon>
        <taxon>Atribacter</taxon>
    </lineage>
</organism>
<evidence type="ECO:0000313" key="11">
    <source>
        <dbReference type="EMBL" id="OQA61384.1"/>
    </source>
</evidence>